<dbReference type="GO" id="GO:0022857">
    <property type="term" value="F:transmembrane transporter activity"/>
    <property type="evidence" value="ECO:0007669"/>
    <property type="project" value="InterPro"/>
</dbReference>
<gene>
    <name evidence="2" type="ORF">SVUK_LOCUS16509</name>
</gene>
<evidence type="ECO:0000313" key="3">
    <source>
        <dbReference type="Proteomes" id="UP000270094"/>
    </source>
</evidence>
<accession>A0A3P7J836</accession>
<dbReference type="InterPro" id="IPR018491">
    <property type="entry name" value="SLC12_C"/>
</dbReference>
<keyword evidence="3" id="KW-1185">Reference proteome</keyword>
<reference evidence="2 3" key="1">
    <citation type="submission" date="2018-11" db="EMBL/GenBank/DDBJ databases">
        <authorList>
            <consortium name="Pathogen Informatics"/>
        </authorList>
    </citation>
    <scope>NUCLEOTIDE SEQUENCE [LARGE SCALE GENOMIC DNA]</scope>
</reference>
<dbReference type="GO" id="GO:0006811">
    <property type="term" value="P:monoatomic ion transport"/>
    <property type="evidence" value="ECO:0007669"/>
    <property type="project" value="InterPro"/>
</dbReference>
<name>A0A3P7J836_STRVU</name>
<dbReference type="Proteomes" id="UP000270094">
    <property type="component" value="Unassembled WGS sequence"/>
</dbReference>
<sequence>MKGTQNGLFRLALCGLNSGKVGAHLRVFVPAGTRDSVTFSFRTLPIPRRSDIPAALYMSWLEMISRDLPPTLFVRGNRTSVLSYFD</sequence>
<dbReference type="GO" id="GO:0016020">
    <property type="term" value="C:membrane"/>
    <property type="evidence" value="ECO:0007669"/>
    <property type="project" value="InterPro"/>
</dbReference>
<dbReference type="OrthoDB" id="2020542at2759"/>
<dbReference type="Pfam" id="PF03522">
    <property type="entry name" value="SLC12"/>
    <property type="match status" value="1"/>
</dbReference>
<dbReference type="AlphaFoldDB" id="A0A3P7J836"/>
<evidence type="ECO:0000259" key="1">
    <source>
        <dbReference type="Pfam" id="PF03522"/>
    </source>
</evidence>
<evidence type="ECO:0000313" key="2">
    <source>
        <dbReference type="EMBL" id="VDM81511.1"/>
    </source>
</evidence>
<organism evidence="2 3">
    <name type="scientific">Strongylus vulgaris</name>
    <name type="common">Blood worm</name>
    <dbReference type="NCBI Taxonomy" id="40348"/>
    <lineage>
        <taxon>Eukaryota</taxon>
        <taxon>Metazoa</taxon>
        <taxon>Ecdysozoa</taxon>
        <taxon>Nematoda</taxon>
        <taxon>Chromadorea</taxon>
        <taxon>Rhabditida</taxon>
        <taxon>Rhabditina</taxon>
        <taxon>Rhabditomorpha</taxon>
        <taxon>Strongyloidea</taxon>
        <taxon>Strongylidae</taxon>
        <taxon>Strongylus</taxon>
    </lineage>
</organism>
<proteinExistence type="predicted"/>
<dbReference type="EMBL" id="UYYB01113269">
    <property type="protein sequence ID" value="VDM81511.1"/>
    <property type="molecule type" value="Genomic_DNA"/>
</dbReference>
<feature type="domain" description="SLC12A transporter C-terminal" evidence="1">
    <location>
        <begin position="43"/>
        <end position="85"/>
    </location>
</feature>
<protein>
    <recommendedName>
        <fullName evidence="1">SLC12A transporter C-terminal domain-containing protein</fullName>
    </recommendedName>
</protein>